<dbReference type="InterPro" id="IPR039039">
    <property type="entry name" value="RAI1-like_fam"/>
</dbReference>
<gene>
    <name evidence="9" type="ORF">M501DRAFT_949941</name>
</gene>
<evidence type="ECO:0000256" key="3">
    <source>
        <dbReference type="ARBA" id="ARBA00044676"/>
    </source>
</evidence>
<evidence type="ECO:0000259" key="8">
    <source>
        <dbReference type="Pfam" id="PF08652"/>
    </source>
</evidence>
<dbReference type="AlphaFoldDB" id="A0A9P4VRX5"/>
<evidence type="ECO:0000256" key="6">
    <source>
        <dbReference type="ARBA" id="ARBA00048124"/>
    </source>
</evidence>
<feature type="domain" description="RAI1-like" evidence="8">
    <location>
        <begin position="20"/>
        <end position="358"/>
    </location>
</feature>
<dbReference type="PANTHER" id="PTHR12395:SF9">
    <property type="entry name" value="DECAPPING AND EXORIBONUCLEASE PROTEIN"/>
    <property type="match status" value="1"/>
</dbReference>
<comment type="catalytic activity">
    <reaction evidence="6">
        <text>a 5'-end NAD(+)-phospho-ribonucleoside in mRNA + H2O = a 5'-end phospho-ribonucleoside in mRNA + NAD(+) + H(+)</text>
        <dbReference type="Rhea" id="RHEA:60880"/>
        <dbReference type="Rhea" id="RHEA-COMP:15692"/>
        <dbReference type="Rhea" id="RHEA-COMP:15698"/>
        <dbReference type="ChEBI" id="CHEBI:15377"/>
        <dbReference type="ChEBI" id="CHEBI:15378"/>
        <dbReference type="ChEBI" id="CHEBI:57540"/>
        <dbReference type="ChEBI" id="CHEBI:138282"/>
        <dbReference type="ChEBI" id="CHEBI:144029"/>
    </reaction>
    <physiologicalReaction direction="left-to-right" evidence="6">
        <dbReference type="Rhea" id="RHEA:60881"/>
    </physiologicalReaction>
</comment>
<reference evidence="9" key="1">
    <citation type="journal article" date="2020" name="Stud. Mycol.">
        <title>101 Dothideomycetes genomes: a test case for predicting lifestyles and emergence of pathogens.</title>
        <authorList>
            <person name="Haridas S."/>
            <person name="Albert R."/>
            <person name="Binder M."/>
            <person name="Bloem J."/>
            <person name="Labutti K."/>
            <person name="Salamov A."/>
            <person name="Andreopoulos B."/>
            <person name="Baker S."/>
            <person name="Barry K."/>
            <person name="Bills G."/>
            <person name="Bluhm B."/>
            <person name="Cannon C."/>
            <person name="Castanera R."/>
            <person name="Culley D."/>
            <person name="Daum C."/>
            <person name="Ezra D."/>
            <person name="Gonzalez J."/>
            <person name="Henrissat B."/>
            <person name="Kuo A."/>
            <person name="Liang C."/>
            <person name="Lipzen A."/>
            <person name="Lutzoni F."/>
            <person name="Magnuson J."/>
            <person name="Mondo S."/>
            <person name="Nolan M."/>
            <person name="Ohm R."/>
            <person name="Pangilinan J."/>
            <person name="Park H.-J."/>
            <person name="Ramirez L."/>
            <person name="Alfaro M."/>
            <person name="Sun H."/>
            <person name="Tritt A."/>
            <person name="Yoshinaga Y."/>
            <person name="Zwiers L.-H."/>
            <person name="Turgeon B."/>
            <person name="Goodwin S."/>
            <person name="Spatafora J."/>
            <person name="Crous P."/>
            <person name="Grigoriev I."/>
        </authorList>
    </citation>
    <scope>NUCLEOTIDE SEQUENCE</scope>
    <source>
        <strain evidence="9">CBS 101060</strain>
    </source>
</reference>
<evidence type="ECO:0000256" key="7">
    <source>
        <dbReference type="RuleBase" id="RU367113"/>
    </source>
</evidence>
<name>A0A9P4VRX5_9PEZI</name>
<keyword evidence="7" id="KW-0540">Nuclease</keyword>
<dbReference type="GO" id="GO:0005634">
    <property type="term" value="C:nucleus"/>
    <property type="evidence" value="ECO:0007669"/>
    <property type="project" value="UniProtKB-SubCell"/>
</dbReference>
<dbReference type="GO" id="GO:0003723">
    <property type="term" value="F:RNA binding"/>
    <property type="evidence" value="ECO:0007669"/>
    <property type="project" value="UniProtKB-KW"/>
</dbReference>
<dbReference type="Proteomes" id="UP000799429">
    <property type="component" value="Unassembled WGS sequence"/>
</dbReference>
<sequence length="368" mass="42261">MSSFPIEPVDRFVGQGSAIRKPEEIACFSYDEEHKFRLDDSSLKYYYPPKLGANLCAGFNEFKKLDTTADDGLNSLLKTILEKEKETGELLEVDFITWRGMMTKIMAAPYDRFNDFDMNATLFQGTIYIEEDHATKWALQQKQSGQQPRRGQPSQDMMSFWGYKFETISLIPDVWDKVSRETIENREHEIVSNHAQYCSVVRTGLGSSSLILGGEVDAVWDRKLANRTTDINWVELKTAEEPNSSFSAQKFERKLLKFWVQSFLLGVPRIIVGFRSPQGILQRLDEYKTNSIPGKVKREGQYSWDGNVCINFASAFLEFLKATITGDGVWRIHCERGHPITVYKISEAGHGSILSEEFLQWRQQTKQE</sequence>
<comment type="catalytic activity">
    <reaction evidence="3">
        <text>a 5'-end (N(7)-methyl 5'-triphosphoguanosine)-ribonucleoside-ribonucleotide in mRNA + H2O = a (N(7)-methyl 5'-triphosphoguanosine)-nucleoside + a 5'-end phospho-ribonucleoside in mRNA + H(+)</text>
        <dbReference type="Rhea" id="RHEA:66928"/>
        <dbReference type="Rhea" id="RHEA-COMP:15692"/>
        <dbReference type="Rhea" id="RHEA-COMP:17313"/>
        <dbReference type="ChEBI" id="CHEBI:15377"/>
        <dbReference type="ChEBI" id="CHEBI:15378"/>
        <dbReference type="ChEBI" id="CHEBI:138282"/>
        <dbReference type="ChEBI" id="CHEBI:172876"/>
        <dbReference type="ChEBI" id="CHEBI:172877"/>
    </reaction>
    <physiologicalReaction direction="left-to-right" evidence="3">
        <dbReference type="Rhea" id="RHEA:66929"/>
    </physiologicalReaction>
</comment>
<evidence type="ECO:0000313" key="10">
    <source>
        <dbReference type="Proteomes" id="UP000799429"/>
    </source>
</evidence>
<comment type="function">
    <text evidence="5">Decapping enzyme for NAD-capped RNAs: specifically hydrolyzes the nicotinamide adenine dinucleotide (NAD) cap from a subset of RNAs by removing the entire NAD moiety from the 5'-end of an NAD-capped RNA. The NAD-cap is present at the 5'-end of some RNAs and snoRNAs. In contrast to the canonical 5'-end N7 methylguanosine (m7G) cap, the NAD cap promotes mRNA decay. Also acts as a non-canonical decapping enzyme that removes the entire cap structure of m7G capped or incompletely capped RNAs. Has decapping activity toward incomplete 5'-end m7G cap mRNAs such as unmethylated 5'-end-capped RNA (cap0), while it has no activity toward 2'-O-ribose methylated m7G cap (cap1). Also possesses RNA 5'-pyrophosphohydrolase activity by hydrolyzing the 5'-end triphosphate to release pyrophosphates. Stimulates exoribonuclease activity of Rat1, allowing it to degrade RNAs with stable secondary structure more effectively.</text>
</comment>
<dbReference type="EC" id="3.6.1.-" evidence="7"/>
<keyword evidence="7" id="KW-0479">Metal-binding</keyword>
<evidence type="ECO:0000256" key="5">
    <source>
        <dbReference type="ARBA" id="ARBA00046211"/>
    </source>
</evidence>
<dbReference type="GO" id="GO:0110155">
    <property type="term" value="P:NAD-cap decapping"/>
    <property type="evidence" value="ECO:0007669"/>
    <property type="project" value="TreeGrafter"/>
</dbReference>
<evidence type="ECO:0000256" key="1">
    <source>
        <dbReference type="ARBA" id="ARBA00001968"/>
    </source>
</evidence>
<comment type="catalytic activity">
    <reaction evidence="4">
        <text>a 5'-end triphospho-ribonucleoside in mRNA + H2O = a 5'-end phospho-ribonucleoside in mRNA + diphosphate + H(+)</text>
        <dbReference type="Rhea" id="RHEA:78683"/>
        <dbReference type="Rhea" id="RHEA-COMP:15692"/>
        <dbReference type="Rhea" id="RHEA-COMP:17164"/>
        <dbReference type="ChEBI" id="CHEBI:15377"/>
        <dbReference type="ChEBI" id="CHEBI:15378"/>
        <dbReference type="ChEBI" id="CHEBI:33019"/>
        <dbReference type="ChEBI" id="CHEBI:138282"/>
        <dbReference type="ChEBI" id="CHEBI:167618"/>
    </reaction>
    <physiologicalReaction direction="left-to-right" evidence="4">
        <dbReference type="Rhea" id="RHEA:78684"/>
    </physiologicalReaction>
</comment>
<dbReference type="Pfam" id="PF08652">
    <property type="entry name" value="RAI1"/>
    <property type="match status" value="1"/>
</dbReference>
<dbReference type="GO" id="GO:0000166">
    <property type="term" value="F:nucleotide binding"/>
    <property type="evidence" value="ECO:0007669"/>
    <property type="project" value="UniProtKB-KW"/>
</dbReference>
<keyword evidence="7" id="KW-0378">Hydrolase</keyword>
<accession>A0A9P4VRX5</accession>
<keyword evidence="10" id="KW-1185">Reference proteome</keyword>
<dbReference type="GO" id="GO:0034353">
    <property type="term" value="F:mRNA 5'-diphosphatase activity"/>
    <property type="evidence" value="ECO:0007669"/>
    <property type="project" value="TreeGrafter"/>
</dbReference>
<dbReference type="GO" id="GO:0005829">
    <property type="term" value="C:cytosol"/>
    <property type="evidence" value="ECO:0007669"/>
    <property type="project" value="TreeGrafter"/>
</dbReference>
<dbReference type="GO" id="GO:0046872">
    <property type="term" value="F:metal ion binding"/>
    <property type="evidence" value="ECO:0007669"/>
    <property type="project" value="UniProtKB-KW"/>
</dbReference>
<organism evidence="9 10">
    <name type="scientific">Patellaria atrata CBS 101060</name>
    <dbReference type="NCBI Taxonomy" id="1346257"/>
    <lineage>
        <taxon>Eukaryota</taxon>
        <taxon>Fungi</taxon>
        <taxon>Dikarya</taxon>
        <taxon>Ascomycota</taxon>
        <taxon>Pezizomycotina</taxon>
        <taxon>Dothideomycetes</taxon>
        <taxon>Dothideomycetes incertae sedis</taxon>
        <taxon>Patellariales</taxon>
        <taxon>Patellariaceae</taxon>
        <taxon>Patellaria</taxon>
    </lineage>
</organism>
<dbReference type="GO" id="GO:0004518">
    <property type="term" value="F:nuclease activity"/>
    <property type="evidence" value="ECO:0007669"/>
    <property type="project" value="UniProtKB-KW"/>
</dbReference>
<dbReference type="InterPro" id="IPR013961">
    <property type="entry name" value="RAI1"/>
</dbReference>
<comment type="similarity">
    <text evidence="2 7">Belongs to the DXO/Dom3Z family.</text>
</comment>
<keyword evidence="7" id="KW-0694">RNA-binding</keyword>
<evidence type="ECO:0000256" key="4">
    <source>
        <dbReference type="ARBA" id="ARBA00044692"/>
    </source>
</evidence>
<comment type="cofactor">
    <cofactor evidence="1 7">
        <name>a divalent metal cation</name>
        <dbReference type="ChEBI" id="CHEBI:60240"/>
    </cofactor>
</comment>
<proteinExistence type="inferred from homology"/>
<keyword evidence="7" id="KW-0547">Nucleotide-binding</keyword>
<comment type="caution">
    <text evidence="9">The sequence shown here is derived from an EMBL/GenBank/DDBJ whole genome shotgun (WGS) entry which is preliminary data.</text>
</comment>
<evidence type="ECO:0000256" key="2">
    <source>
        <dbReference type="ARBA" id="ARBA00006562"/>
    </source>
</evidence>
<dbReference type="EMBL" id="MU006091">
    <property type="protein sequence ID" value="KAF2841438.1"/>
    <property type="molecule type" value="Genomic_DNA"/>
</dbReference>
<dbReference type="OrthoDB" id="5853397at2759"/>
<keyword evidence="7" id="KW-0539">Nucleus</keyword>
<comment type="subcellular location">
    <subcellularLocation>
        <location evidence="7">Nucleus</location>
    </subcellularLocation>
</comment>
<evidence type="ECO:0000313" key="9">
    <source>
        <dbReference type="EMBL" id="KAF2841438.1"/>
    </source>
</evidence>
<dbReference type="GO" id="GO:0000956">
    <property type="term" value="P:nuclear-transcribed mRNA catabolic process"/>
    <property type="evidence" value="ECO:0007669"/>
    <property type="project" value="TreeGrafter"/>
</dbReference>
<protein>
    <recommendedName>
        <fullName evidence="7">Decapping nuclease</fullName>
        <ecNumber evidence="7">3.6.1.-</ecNumber>
    </recommendedName>
</protein>
<dbReference type="PANTHER" id="PTHR12395">
    <property type="entry name" value="DOM-3 RELATED"/>
    <property type="match status" value="1"/>
</dbReference>